<keyword evidence="3" id="KW-0970">Cilium biogenesis/degradation</keyword>
<evidence type="ECO:0000256" key="5">
    <source>
        <dbReference type="ARBA" id="ARBA00023273"/>
    </source>
</evidence>
<accession>A0AAW1NA74</accession>
<reference evidence="6 7" key="1">
    <citation type="journal article" date="2024" name="BMC Genomics">
        <title>De novo assembly and annotation of Popillia japonica's genome with initial clues to its potential as an invasive pest.</title>
        <authorList>
            <person name="Cucini C."/>
            <person name="Boschi S."/>
            <person name="Funari R."/>
            <person name="Cardaioli E."/>
            <person name="Iannotti N."/>
            <person name="Marturano G."/>
            <person name="Paoli F."/>
            <person name="Bruttini M."/>
            <person name="Carapelli A."/>
            <person name="Frati F."/>
            <person name="Nardi F."/>
        </authorList>
    </citation>
    <scope>NUCLEOTIDE SEQUENCE [LARGE SCALE GENOMIC DNA]</scope>
    <source>
        <strain evidence="6">DMR45628</strain>
    </source>
</reference>
<comment type="subcellular location">
    <subcellularLocation>
        <location evidence="1">Cytoplasm</location>
        <location evidence="1">Cytoskeleton</location>
        <location evidence="1">Cilium basal body</location>
    </subcellularLocation>
</comment>
<dbReference type="Proteomes" id="UP001458880">
    <property type="component" value="Unassembled WGS sequence"/>
</dbReference>
<proteinExistence type="predicted"/>
<evidence type="ECO:0000256" key="3">
    <source>
        <dbReference type="ARBA" id="ARBA00022794"/>
    </source>
</evidence>
<name>A0AAW1NA74_POPJA</name>
<dbReference type="PROSITE" id="PS51381">
    <property type="entry name" value="C2_B9"/>
    <property type="match status" value="1"/>
</dbReference>
<dbReference type="PANTHER" id="PTHR12968">
    <property type="entry name" value="B9 DOMAIN-CONTAINING"/>
    <property type="match status" value="1"/>
</dbReference>
<keyword evidence="5" id="KW-0966">Cell projection</keyword>
<dbReference type="InterPro" id="IPR010796">
    <property type="entry name" value="C2_B9-type_dom"/>
</dbReference>
<evidence type="ECO:0000256" key="4">
    <source>
        <dbReference type="ARBA" id="ARBA00023212"/>
    </source>
</evidence>
<dbReference type="PANTHER" id="PTHR12968:SF4">
    <property type="entry name" value="TECTONIC-LIKE COMPLEX MEMBER MKS1"/>
    <property type="match status" value="1"/>
</dbReference>
<dbReference type="AlphaFoldDB" id="A0AAW1NA74"/>
<dbReference type="GO" id="GO:0060271">
    <property type="term" value="P:cilium assembly"/>
    <property type="evidence" value="ECO:0007669"/>
    <property type="project" value="TreeGrafter"/>
</dbReference>
<evidence type="ECO:0000313" key="7">
    <source>
        <dbReference type="Proteomes" id="UP001458880"/>
    </source>
</evidence>
<comment type="caution">
    <text evidence="6">The sequence shown here is derived from an EMBL/GenBank/DDBJ whole genome shotgun (WGS) entry which is preliminary data.</text>
</comment>
<gene>
    <name evidence="6" type="ORF">QE152_g1663</name>
</gene>
<dbReference type="EMBL" id="JASPKY010000009">
    <property type="protein sequence ID" value="KAK9754191.1"/>
    <property type="molecule type" value="Genomic_DNA"/>
</dbReference>
<protein>
    <submittedName>
        <fullName evidence="6">Ciliary basal body-associated, B9 protein</fullName>
    </submittedName>
</protein>
<keyword evidence="4" id="KW-0206">Cytoskeleton</keyword>
<keyword evidence="2" id="KW-0963">Cytoplasm</keyword>
<dbReference type="Pfam" id="PF07162">
    <property type="entry name" value="B9-C2"/>
    <property type="match status" value="1"/>
</dbReference>
<dbReference type="GO" id="GO:0036038">
    <property type="term" value="C:MKS complex"/>
    <property type="evidence" value="ECO:0007669"/>
    <property type="project" value="TreeGrafter"/>
</dbReference>
<keyword evidence="7" id="KW-1185">Reference proteome</keyword>
<organism evidence="6 7">
    <name type="scientific">Popillia japonica</name>
    <name type="common">Japanese beetle</name>
    <dbReference type="NCBI Taxonomy" id="7064"/>
    <lineage>
        <taxon>Eukaryota</taxon>
        <taxon>Metazoa</taxon>
        <taxon>Ecdysozoa</taxon>
        <taxon>Arthropoda</taxon>
        <taxon>Hexapoda</taxon>
        <taxon>Insecta</taxon>
        <taxon>Pterygota</taxon>
        <taxon>Neoptera</taxon>
        <taxon>Endopterygota</taxon>
        <taxon>Coleoptera</taxon>
        <taxon>Polyphaga</taxon>
        <taxon>Scarabaeiformia</taxon>
        <taxon>Scarabaeidae</taxon>
        <taxon>Rutelinae</taxon>
        <taxon>Popillia</taxon>
    </lineage>
</organism>
<evidence type="ECO:0000256" key="2">
    <source>
        <dbReference type="ARBA" id="ARBA00022490"/>
    </source>
</evidence>
<evidence type="ECO:0000256" key="1">
    <source>
        <dbReference type="ARBA" id="ARBA00004120"/>
    </source>
</evidence>
<evidence type="ECO:0000313" key="6">
    <source>
        <dbReference type="EMBL" id="KAK9754191.1"/>
    </source>
</evidence>
<sequence>MLDKGNCVTDLDCSYHEKVCKILGGDDSLYSYVNDDEFCQHEEPIVNSKNESYLRNKHSHSEMRRNSYNQNFTDHLLQCARDPFYNCSFQYMYIMADFGEYFESTWIKSEYIICCLKYDSQRKILLIYPDFTKFSAYTMIVNNDMSKRYDIRIENMSELIAPEILEPEKQIIDKVALIEKKFKDHLVGVDFTMPADDQLLIFLLFEILTAKNMEYDDIYIQYSVDISEHWSCLSGSTSLRGSTQSCRTRKSVAHFAFVFEVILCCNLKEIERIQTLTLPNIYLEIISKDTWDRYRSEGVCYKNLPVFKPGNYVFDMQCYRILPGSLTASLRRFFIGDYRRYEDVRWVNRAKDHGDVILNKYGVGTVTTGQVSFKVDIVHQSQTSIVEDTKNEPIAFNIRRFLSTPSPLIKSVQQVLEAFKLAKRNMLEARRRI</sequence>